<evidence type="ECO:0000313" key="6">
    <source>
        <dbReference type="EMBL" id="GEP58511.1"/>
    </source>
</evidence>
<dbReference type="PROSITE" id="PS50931">
    <property type="entry name" value="HTH_LYSR"/>
    <property type="match status" value="1"/>
</dbReference>
<dbReference type="SUPFAM" id="SSF46785">
    <property type="entry name" value="Winged helix' DNA-binding domain"/>
    <property type="match status" value="1"/>
</dbReference>
<proteinExistence type="inferred from homology"/>
<dbReference type="InterPro" id="IPR036390">
    <property type="entry name" value="WH_DNA-bd_sf"/>
</dbReference>
<keyword evidence="4" id="KW-0804">Transcription</keyword>
<dbReference type="Gene3D" id="1.10.10.10">
    <property type="entry name" value="Winged helix-like DNA-binding domain superfamily/Winged helix DNA-binding domain"/>
    <property type="match status" value="1"/>
</dbReference>
<organism evidence="6 7">
    <name type="scientific">Reyranella soli</name>
    <dbReference type="NCBI Taxonomy" id="1230389"/>
    <lineage>
        <taxon>Bacteria</taxon>
        <taxon>Pseudomonadati</taxon>
        <taxon>Pseudomonadota</taxon>
        <taxon>Alphaproteobacteria</taxon>
        <taxon>Hyphomicrobiales</taxon>
        <taxon>Reyranellaceae</taxon>
        <taxon>Reyranella</taxon>
    </lineage>
</organism>
<evidence type="ECO:0000256" key="4">
    <source>
        <dbReference type="ARBA" id="ARBA00023163"/>
    </source>
</evidence>
<dbReference type="InterPro" id="IPR005119">
    <property type="entry name" value="LysR_subst-bd"/>
</dbReference>
<feature type="domain" description="HTH lysR-type" evidence="5">
    <location>
        <begin position="20"/>
        <end position="77"/>
    </location>
</feature>
<reference evidence="6 7" key="1">
    <citation type="submission" date="2019-07" db="EMBL/GenBank/DDBJ databases">
        <title>Whole genome shotgun sequence of Reyranella soli NBRC 108950.</title>
        <authorList>
            <person name="Hosoyama A."/>
            <person name="Uohara A."/>
            <person name="Ohji S."/>
            <person name="Ichikawa N."/>
        </authorList>
    </citation>
    <scope>NUCLEOTIDE SEQUENCE [LARGE SCALE GENOMIC DNA]</scope>
    <source>
        <strain evidence="6 7">NBRC 108950</strain>
    </source>
</reference>
<dbReference type="PRINTS" id="PR00039">
    <property type="entry name" value="HTHLYSR"/>
</dbReference>
<name>A0A512NHT1_9HYPH</name>
<dbReference type="FunFam" id="1.10.10.10:FF:000001">
    <property type="entry name" value="LysR family transcriptional regulator"/>
    <property type="match status" value="1"/>
</dbReference>
<evidence type="ECO:0000256" key="2">
    <source>
        <dbReference type="ARBA" id="ARBA00023015"/>
    </source>
</evidence>
<dbReference type="GO" id="GO:0003677">
    <property type="term" value="F:DNA binding"/>
    <property type="evidence" value="ECO:0007669"/>
    <property type="project" value="UniProtKB-KW"/>
</dbReference>
<dbReference type="Proteomes" id="UP000321058">
    <property type="component" value="Unassembled WGS sequence"/>
</dbReference>
<dbReference type="CDD" id="cd05466">
    <property type="entry name" value="PBP2_LTTR_substrate"/>
    <property type="match status" value="1"/>
</dbReference>
<comment type="similarity">
    <text evidence="1">Belongs to the LysR transcriptional regulatory family.</text>
</comment>
<keyword evidence="7" id="KW-1185">Reference proteome</keyword>
<protein>
    <submittedName>
        <fullName evidence="6">LysR family transcriptional regulator</fullName>
    </submittedName>
</protein>
<dbReference type="PANTHER" id="PTHR30419">
    <property type="entry name" value="HTH-TYPE TRANSCRIPTIONAL REGULATOR YBHD"/>
    <property type="match status" value="1"/>
</dbReference>
<dbReference type="GO" id="GO:0005829">
    <property type="term" value="C:cytosol"/>
    <property type="evidence" value="ECO:0007669"/>
    <property type="project" value="TreeGrafter"/>
</dbReference>
<dbReference type="PANTHER" id="PTHR30419:SF31">
    <property type="entry name" value="BLR3139 PROTEIN"/>
    <property type="match status" value="1"/>
</dbReference>
<dbReference type="InterPro" id="IPR036388">
    <property type="entry name" value="WH-like_DNA-bd_sf"/>
</dbReference>
<dbReference type="InterPro" id="IPR000847">
    <property type="entry name" value="LysR_HTH_N"/>
</dbReference>
<dbReference type="Pfam" id="PF00126">
    <property type="entry name" value="HTH_1"/>
    <property type="match status" value="1"/>
</dbReference>
<evidence type="ECO:0000256" key="1">
    <source>
        <dbReference type="ARBA" id="ARBA00009437"/>
    </source>
</evidence>
<dbReference type="Pfam" id="PF03466">
    <property type="entry name" value="LysR_substrate"/>
    <property type="match status" value="1"/>
</dbReference>
<accession>A0A512NHT1</accession>
<dbReference type="EMBL" id="BKAJ01000101">
    <property type="protein sequence ID" value="GEP58511.1"/>
    <property type="molecule type" value="Genomic_DNA"/>
</dbReference>
<evidence type="ECO:0000313" key="7">
    <source>
        <dbReference type="Proteomes" id="UP000321058"/>
    </source>
</evidence>
<dbReference type="Gene3D" id="3.40.190.290">
    <property type="match status" value="1"/>
</dbReference>
<evidence type="ECO:0000259" key="5">
    <source>
        <dbReference type="PROSITE" id="PS50931"/>
    </source>
</evidence>
<dbReference type="AlphaFoldDB" id="A0A512NHT1"/>
<evidence type="ECO:0000256" key="3">
    <source>
        <dbReference type="ARBA" id="ARBA00023125"/>
    </source>
</evidence>
<dbReference type="GO" id="GO:0003700">
    <property type="term" value="F:DNA-binding transcription factor activity"/>
    <property type="evidence" value="ECO:0007669"/>
    <property type="project" value="InterPro"/>
</dbReference>
<keyword evidence="3" id="KW-0238">DNA-binding</keyword>
<comment type="caution">
    <text evidence="6">The sequence shown here is derived from an EMBL/GenBank/DDBJ whole genome shotgun (WGS) entry which is preliminary data.</text>
</comment>
<gene>
    <name evidence="6" type="ORF">RSO01_56770</name>
</gene>
<sequence>MLILSKLYNDPDDGSSAGEPMIDKLEFLIALAREKNFGKAAEQCGVTQPTFSAGIKQLEDTLGVMLVQRTSRFLGFTAEGERVLDWARTIVADTRAMRQEVRTLKQGLSGHLKIAAIPTALAMVSALTTPYRAKHPNVKFTILSRTSSDVLSMLENLEVDAGLTYIDNEPLGRMRAVPLYLEQYRLLTSADSPLGERDQVTWAEVARIPLCLLTPDMQNRRIIDSLLHAAGGRPEPTLESNSMIVLFSHVRTGRWASVMPEKLANTLGLTERLRSIPIVEPEAVHQIGLVVPPREPMTPLVSALVAEATLLATQLA</sequence>
<keyword evidence="2" id="KW-0805">Transcription regulation</keyword>
<dbReference type="SUPFAM" id="SSF53850">
    <property type="entry name" value="Periplasmic binding protein-like II"/>
    <property type="match status" value="1"/>
</dbReference>
<dbReference type="InterPro" id="IPR050950">
    <property type="entry name" value="HTH-type_LysR_regulators"/>
</dbReference>